<reference evidence="2" key="2">
    <citation type="journal article" date="2017" name="Nat. Plants">
        <title>The Aegilops tauschii genome reveals multiple impacts of transposons.</title>
        <authorList>
            <person name="Zhao G."/>
            <person name="Zou C."/>
            <person name="Li K."/>
            <person name="Wang K."/>
            <person name="Li T."/>
            <person name="Gao L."/>
            <person name="Zhang X."/>
            <person name="Wang H."/>
            <person name="Yang Z."/>
            <person name="Liu X."/>
            <person name="Jiang W."/>
            <person name="Mao L."/>
            <person name="Kong X."/>
            <person name="Jiao Y."/>
            <person name="Jia J."/>
        </authorList>
    </citation>
    <scope>NUCLEOTIDE SEQUENCE [LARGE SCALE GENOMIC DNA]</scope>
    <source>
        <strain evidence="2">cv. AL8/78</strain>
    </source>
</reference>
<dbReference type="Gramene" id="AET6Gv20469900.42">
    <property type="protein sequence ID" value="AET6Gv20469900.42"/>
    <property type="gene ID" value="AET6Gv20469900"/>
</dbReference>
<organism evidence="1 2">
    <name type="scientific">Aegilops tauschii subsp. strangulata</name>
    <name type="common">Goatgrass</name>
    <dbReference type="NCBI Taxonomy" id="200361"/>
    <lineage>
        <taxon>Eukaryota</taxon>
        <taxon>Viridiplantae</taxon>
        <taxon>Streptophyta</taxon>
        <taxon>Embryophyta</taxon>
        <taxon>Tracheophyta</taxon>
        <taxon>Spermatophyta</taxon>
        <taxon>Magnoliopsida</taxon>
        <taxon>Liliopsida</taxon>
        <taxon>Poales</taxon>
        <taxon>Poaceae</taxon>
        <taxon>BOP clade</taxon>
        <taxon>Pooideae</taxon>
        <taxon>Triticodae</taxon>
        <taxon>Triticeae</taxon>
        <taxon>Triticinae</taxon>
        <taxon>Aegilops</taxon>
    </lineage>
</organism>
<reference evidence="1" key="5">
    <citation type="journal article" date="2021" name="G3 (Bethesda)">
        <title>Aegilops tauschii genome assembly Aet v5.0 features greater sequence contiguity and improved annotation.</title>
        <authorList>
            <person name="Wang L."/>
            <person name="Zhu T."/>
            <person name="Rodriguez J.C."/>
            <person name="Deal K.R."/>
            <person name="Dubcovsky J."/>
            <person name="McGuire P.E."/>
            <person name="Lux T."/>
            <person name="Spannagl M."/>
            <person name="Mayer K.F.X."/>
            <person name="Baldrich P."/>
            <person name="Meyers B.C."/>
            <person name="Huo N."/>
            <person name="Gu Y.Q."/>
            <person name="Zhou H."/>
            <person name="Devos K.M."/>
            <person name="Bennetzen J.L."/>
            <person name="Unver T."/>
            <person name="Budak H."/>
            <person name="Gulick P.J."/>
            <person name="Galiba G."/>
            <person name="Kalapos B."/>
            <person name="Nelson D.R."/>
            <person name="Li P."/>
            <person name="You F.M."/>
            <person name="Luo M.C."/>
            <person name="Dvorak J."/>
        </authorList>
    </citation>
    <scope>NUCLEOTIDE SEQUENCE [LARGE SCALE GENOMIC DNA]</scope>
    <source>
        <strain evidence="1">cv. AL8/78</strain>
    </source>
</reference>
<protein>
    <submittedName>
        <fullName evidence="1">Uncharacterized protein</fullName>
    </submittedName>
</protein>
<dbReference type="Proteomes" id="UP000015105">
    <property type="component" value="Chromosome 6D"/>
</dbReference>
<keyword evidence="2" id="KW-1185">Reference proteome</keyword>
<dbReference type="AlphaFoldDB" id="A0A453NSX5"/>
<sequence length="49" mass="5474">MLLPSSVLFSGLYSLSEPRFGEFDSYTGNICINRFELFGVDLLRLDPGS</sequence>
<name>A0A453NSX5_AEGTS</name>
<reference evidence="1" key="3">
    <citation type="journal article" date="2017" name="Nature">
        <title>Genome sequence of the progenitor of the wheat D genome Aegilops tauschii.</title>
        <authorList>
            <person name="Luo M.C."/>
            <person name="Gu Y.Q."/>
            <person name="Puiu D."/>
            <person name="Wang H."/>
            <person name="Twardziok S.O."/>
            <person name="Deal K.R."/>
            <person name="Huo N."/>
            <person name="Zhu T."/>
            <person name="Wang L."/>
            <person name="Wang Y."/>
            <person name="McGuire P.E."/>
            <person name="Liu S."/>
            <person name="Long H."/>
            <person name="Ramasamy R.K."/>
            <person name="Rodriguez J.C."/>
            <person name="Van S.L."/>
            <person name="Yuan L."/>
            <person name="Wang Z."/>
            <person name="Xia Z."/>
            <person name="Xiao L."/>
            <person name="Anderson O.D."/>
            <person name="Ouyang S."/>
            <person name="Liang Y."/>
            <person name="Zimin A.V."/>
            <person name="Pertea G."/>
            <person name="Qi P."/>
            <person name="Bennetzen J.L."/>
            <person name="Dai X."/>
            <person name="Dawson M.W."/>
            <person name="Muller H.G."/>
            <person name="Kugler K."/>
            <person name="Rivarola-Duarte L."/>
            <person name="Spannagl M."/>
            <person name="Mayer K.F.X."/>
            <person name="Lu F.H."/>
            <person name="Bevan M.W."/>
            <person name="Leroy P."/>
            <person name="Li P."/>
            <person name="You F.M."/>
            <person name="Sun Q."/>
            <person name="Liu Z."/>
            <person name="Lyons E."/>
            <person name="Wicker T."/>
            <person name="Salzberg S.L."/>
            <person name="Devos K.M."/>
            <person name="Dvorak J."/>
        </authorList>
    </citation>
    <scope>NUCLEOTIDE SEQUENCE [LARGE SCALE GENOMIC DNA]</scope>
    <source>
        <strain evidence="1">cv. AL8/78</strain>
    </source>
</reference>
<evidence type="ECO:0000313" key="2">
    <source>
        <dbReference type="Proteomes" id="UP000015105"/>
    </source>
</evidence>
<dbReference type="EnsemblPlants" id="AET6Gv20469900.42">
    <property type="protein sequence ID" value="AET6Gv20469900.42"/>
    <property type="gene ID" value="AET6Gv20469900"/>
</dbReference>
<reference evidence="2" key="1">
    <citation type="journal article" date="2014" name="Science">
        <title>Ancient hybridizations among the ancestral genomes of bread wheat.</title>
        <authorList>
            <consortium name="International Wheat Genome Sequencing Consortium,"/>
            <person name="Marcussen T."/>
            <person name="Sandve S.R."/>
            <person name="Heier L."/>
            <person name="Spannagl M."/>
            <person name="Pfeifer M."/>
            <person name="Jakobsen K.S."/>
            <person name="Wulff B.B."/>
            <person name="Steuernagel B."/>
            <person name="Mayer K.F."/>
            <person name="Olsen O.A."/>
        </authorList>
    </citation>
    <scope>NUCLEOTIDE SEQUENCE [LARGE SCALE GENOMIC DNA]</scope>
    <source>
        <strain evidence="2">cv. AL8/78</strain>
    </source>
</reference>
<accession>A0A453NSX5</accession>
<reference evidence="1" key="4">
    <citation type="submission" date="2019-03" db="UniProtKB">
        <authorList>
            <consortium name="EnsemblPlants"/>
        </authorList>
    </citation>
    <scope>IDENTIFICATION</scope>
</reference>
<proteinExistence type="predicted"/>
<evidence type="ECO:0000313" key="1">
    <source>
        <dbReference type="EnsemblPlants" id="AET6Gv20469900.42"/>
    </source>
</evidence>